<dbReference type="AlphaFoldDB" id="A0A317SPF6"/>
<dbReference type="Proteomes" id="UP000246991">
    <property type="component" value="Unassembled WGS sequence"/>
</dbReference>
<accession>A0A317SPF6</accession>
<keyword evidence="3" id="KW-1185">Reference proteome</keyword>
<sequence>MLPSHQPKRPAAPTTSMPHTSPPLEQRAHNRNPAVCHPVFFTGRLRKAPNGGTGGVNAKGMNPAATGYVYPVGVTKL</sequence>
<name>A0A317SPF6_9PEZI</name>
<proteinExistence type="predicted"/>
<dbReference type="EMBL" id="PYWC01000034">
    <property type="protein sequence ID" value="PWW76352.1"/>
    <property type="molecule type" value="Genomic_DNA"/>
</dbReference>
<evidence type="ECO:0000313" key="3">
    <source>
        <dbReference type="Proteomes" id="UP000246991"/>
    </source>
</evidence>
<evidence type="ECO:0000313" key="2">
    <source>
        <dbReference type="EMBL" id="PWW76352.1"/>
    </source>
</evidence>
<dbReference type="OrthoDB" id="3535086at2759"/>
<gene>
    <name evidence="2" type="ORF">C7212DRAFT_317614</name>
</gene>
<feature type="region of interest" description="Disordered" evidence="1">
    <location>
        <begin position="1"/>
        <end position="32"/>
    </location>
</feature>
<comment type="caution">
    <text evidence="2">The sequence shown here is derived from an EMBL/GenBank/DDBJ whole genome shotgun (WGS) entry which is preliminary data.</text>
</comment>
<protein>
    <submittedName>
        <fullName evidence="2">Uncharacterized protein</fullName>
    </submittedName>
</protein>
<reference evidence="2 3" key="1">
    <citation type="submission" date="2018-03" db="EMBL/GenBank/DDBJ databases">
        <title>Genomes of Pezizomycetes fungi and the evolution of truffles.</title>
        <authorList>
            <person name="Murat C."/>
            <person name="Payen T."/>
            <person name="Noel B."/>
            <person name="Kuo A."/>
            <person name="Martin F.M."/>
        </authorList>
    </citation>
    <scope>NUCLEOTIDE SEQUENCE [LARGE SCALE GENOMIC DNA]</scope>
    <source>
        <strain evidence="2">091103-1</strain>
    </source>
</reference>
<evidence type="ECO:0000256" key="1">
    <source>
        <dbReference type="SAM" id="MobiDB-lite"/>
    </source>
</evidence>
<organism evidence="2 3">
    <name type="scientific">Tuber magnatum</name>
    <name type="common">white Piedmont truffle</name>
    <dbReference type="NCBI Taxonomy" id="42249"/>
    <lineage>
        <taxon>Eukaryota</taxon>
        <taxon>Fungi</taxon>
        <taxon>Dikarya</taxon>
        <taxon>Ascomycota</taxon>
        <taxon>Pezizomycotina</taxon>
        <taxon>Pezizomycetes</taxon>
        <taxon>Pezizales</taxon>
        <taxon>Tuberaceae</taxon>
        <taxon>Tuber</taxon>
    </lineage>
</organism>